<comment type="caution">
    <text evidence="3">The sequence shown here is derived from an EMBL/GenBank/DDBJ whole genome shotgun (WGS) entry which is preliminary data.</text>
</comment>
<evidence type="ECO:0000256" key="1">
    <source>
        <dbReference type="SAM" id="MobiDB-lite"/>
    </source>
</evidence>
<dbReference type="EMBL" id="JAAIWM010000002">
    <property type="protein sequence ID" value="NEY71619.1"/>
    <property type="molecule type" value="Genomic_DNA"/>
</dbReference>
<proteinExistence type="predicted"/>
<evidence type="ECO:0000256" key="2">
    <source>
        <dbReference type="SAM" id="Phobius"/>
    </source>
</evidence>
<dbReference type="AlphaFoldDB" id="A0A6M0Q797"/>
<evidence type="ECO:0000313" key="3">
    <source>
        <dbReference type="EMBL" id="NEY71619.1"/>
    </source>
</evidence>
<keyword evidence="2" id="KW-1133">Transmembrane helix</keyword>
<dbReference type="Proteomes" id="UP000481043">
    <property type="component" value="Unassembled WGS sequence"/>
</dbReference>
<name>A0A6M0Q797_9BACI</name>
<keyword evidence="2" id="KW-0472">Membrane</keyword>
<sequence>MSKGFLQGLAVGILITTALLTVAFYTIEGEDTKSPKQVLNEEVIANFLNENNQTIITDKEYDRLKQLEEEHQELTHSLEEADKQEPAETQTEESETANKEVIFLLSIQQGMTVPEITERLEEMKIIEDRTQLATYLKDQGWEGSIQVGEFELSSAMSVEEIARVITKNP</sequence>
<feature type="region of interest" description="Disordered" evidence="1">
    <location>
        <begin position="69"/>
        <end position="96"/>
    </location>
</feature>
<reference evidence="3 4" key="1">
    <citation type="submission" date="2020-02" db="EMBL/GenBank/DDBJ databases">
        <title>Bacillus aquiflavi sp. nov., isolated from yellow water of strong flavor Chinese baijiu in Yibin region of China.</title>
        <authorList>
            <person name="Xie J."/>
        </authorList>
    </citation>
    <scope>NUCLEOTIDE SEQUENCE [LARGE SCALE GENOMIC DNA]</scope>
    <source>
        <strain evidence="3 4">SA4</strain>
    </source>
</reference>
<gene>
    <name evidence="3" type="ORF">G4D63_07655</name>
</gene>
<feature type="compositionally biased region" description="Basic and acidic residues" evidence="1">
    <location>
        <begin position="69"/>
        <end position="86"/>
    </location>
</feature>
<keyword evidence="4" id="KW-1185">Reference proteome</keyword>
<dbReference type="RefSeq" id="WP_163179059.1">
    <property type="nucleotide sequence ID" value="NZ_JAAIWM010000002.1"/>
</dbReference>
<feature type="transmembrane region" description="Helical" evidence="2">
    <location>
        <begin position="6"/>
        <end position="27"/>
    </location>
</feature>
<protein>
    <submittedName>
        <fullName evidence="3">Endolytic transglycosylase MltG</fullName>
    </submittedName>
</protein>
<dbReference type="Gene3D" id="3.30.1490.480">
    <property type="entry name" value="Endolytic murein transglycosylase"/>
    <property type="match status" value="1"/>
</dbReference>
<keyword evidence="2" id="KW-0812">Transmembrane</keyword>
<evidence type="ECO:0000313" key="4">
    <source>
        <dbReference type="Proteomes" id="UP000481043"/>
    </source>
</evidence>
<organism evidence="3 4">
    <name type="scientific">Bacillus mesophilus</name>
    <dbReference type="NCBI Taxonomy" id="1808955"/>
    <lineage>
        <taxon>Bacteria</taxon>
        <taxon>Bacillati</taxon>
        <taxon>Bacillota</taxon>
        <taxon>Bacilli</taxon>
        <taxon>Bacillales</taxon>
        <taxon>Bacillaceae</taxon>
        <taxon>Bacillus</taxon>
    </lineage>
</organism>
<accession>A0A6M0Q797</accession>